<sequence>MAAFTNFTFLVLLICCVFAFGEHSGSIAKPESSREPAQGKNVPEPQQRRLEKRSLDHEDGDLDDTIFQPAYENAFDRPHRIRVLPGYLH</sequence>
<feature type="signal peptide" evidence="2">
    <location>
        <begin position="1"/>
        <end position="21"/>
    </location>
</feature>
<proteinExistence type="predicted"/>
<gene>
    <name evidence="3" type="ORF">PAPOLLO_LOCUS5485</name>
</gene>
<organism evidence="3 4">
    <name type="scientific">Parnassius apollo</name>
    <name type="common">Apollo butterfly</name>
    <name type="synonym">Papilio apollo</name>
    <dbReference type="NCBI Taxonomy" id="110799"/>
    <lineage>
        <taxon>Eukaryota</taxon>
        <taxon>Metazoa</taxon>
        <taxon>Ecdysozoa</taxon>
        <taxon>Arthropoda</taxon>
        <taxon>Hexapoda</taxon>
        <taxon>Insecta</taxon>
        <taxon>Pterygota</taxon>
        <taxon>Neoptera</taxon>
        <taxon>Endopterygota</taxon>
        <taxon>Lepidoptera</taxon>
        <taxon>Glossata</taxon>
        <taxon>Ditrysia</taxon>
        <taxon>Papilionoidea</taxon>
        <taxon>Papilionidae</taxon>
        <taxon>Parnassiinae</taxon>
        <taxon>Parnassini</taxon>
        <taxon>Parnassius</taxon>
        <taxon>Parnassius</taxon>
    </lineage>
</organism>
<evidence type="ECO:0000313" key="4">
    <source>
        <dbReference type="Proteomes" id="UP000691718"/>
    </source>
</evidence>
<dbReference type="AlphaFoldDB" id="A0A8S3WG57"/>
<dbReference type="Proteomes" id="UP000691718">
    <property type="component" value="Unassembled WGS sequence"/>
</dbReference>
<name>A0A8S3WG57_PARAO</name>
<evidence type="ECO:0000313" key="3">
    <source>
        <dbReference type="EMBL" id="CAG4956167.1"/>
    </source>
</evidence>
<keyword evidence="4" id="KW-1185">Reference proteome</keyword>
<dbReference type="EMBL" id="CAJQZP010000312">
    <property type="protein sequence ID" value="CAG4956167.1"/>
    <property type="molecule type" value="Genomic_DNA"/>
</dbReference>
<feature type="region of interest" description="Disordered" evidence="1">
    <location>
        <begin position="26"/>
        <end position="62"/>
    </location>
</feature>
<comment type="caution">
    <text evidence="3">The sequence shown here is derived from an EMBL/GenBank/DDBJ whole genome shotgun (WGS) entry which is preliminary data.</text>
</comment>
<reference evidence="3" key="1">
    <citation type="submission" date="2021-04" db="EMBL/GenBank/DDBJ databases">
        <authorList>
            <person name="Tunstrom K."/>
        </authorList>
    </citation>
    <scope>NUCLEOTIDE SEQUENCE</scope>
</reference>
<accession>A0A8S3WG57</accession>
<dbReference type="OrthoDB" id="7361594at2759"/>
<keyword evidence="2" id="KW-0732">Signal</keyword>
<evidence type="ECO:0000256" key="2">
    <source>
        <dbReference type="SAM" id="SignalP"/>
    </source>
</evidence>
<evidence type="ECO:0000256" key="1">
    <source>
        <dbReference type="SAM" id="MobiDB-lite"/>
    </source>
</evidence>
<feature type="compositionally biased region" description="Basic and acidic residues" evidence="1">
    <location>
        <begin position="46"/>
        <end position="57"/>
    </location>
</feature>
<feature type="chain" id="PRO_5035809924" evidence="2">
    <location>
        <begin position="22"/>
        <end position="89"/>
    </location>
</feature>
<protein>
    <submittedName>
        <fullName evidence="3">(apollo) hypothetical protein</fullName>
    </submittedName>
</protein>